<reference evidence="4" key="1">
    <citation type="journal article" date="2019" name="Int. J. Syst. Evol. Microbiol.">
        <title>The Global Catalogue of Microorganisms (GCM) 10K type strain sequencing project: providing services to taxonomists for standard genome sequencing and annotation.</title>
        <authorList>
            <consortium name="The Broad Institute Genomics Platform"/>
            <consortium name="The Broad Institute Genome Sequencing Center for Infectious Disease"/>
            <person name="Wu L."/>
            <person name="Ma J."/>
        </authorList>
    </citation>
    <scope>NUCLEOTIDE SEQUENCE [LARGE SCALE GENOMIC DNA]</scope>
    <source>
        <strain evidence="4">CGMCC 1.15304</strain>
    </source>
</reference>
<evidence type="ECO:0000313" key="4">
    <source>
        <dbReference type="Proteomes" id="UP001595776"/>
    </source>
</evidence>
<feature type="transmembrane region" description="Helical" evidence="1">
    <location>
        <begin position="7"/>
        <end position="25"/>
    </location>
</feature>
<name>A0ABV8UET1_9PROT</name>
<keyword evidence="1" id="KW-0812">Transmembrane</keyword>
<dbReference type="InterPro" id="IPR000639">
    <property type="entry name" value="Epox_hydrolase-like"/>
</dbReference>
<dbReference type="EMBL" id="JBHSCR010000017">
    <property type="protein sequence ID" value="MFC4349409.1"/>
    <property type="molecule type" value="Genomic_DNA"/>
</dbReference>
<dbReference type="Gene3D" id="3.40.50.1820">
    <property type="entry name" value="alpha/beta hydrolase"/>
    <property type="match status" value="1"/>
</dbReference>
<dbReference type="Proteomes" id="UP001595776">
    <property type="component" value="Unassembled WGS sequence"/>
</dbReference>
<dbReference type="GO" id="GO:0016787">
    <property type="term" value="F:hydrolase activity"/>
    <property type="evidence" value="ECO:0007669"/>
    <property type="project" value="UniProtKB-KW"/>
</dbReference>
<dbReference type="SUPFAM" id="SSF53474">
    <property type="entry name" value="alpha/beta-Hydrolases"/>
    <property type="match status" value="1"/>
</dbReference>
<gene>
    <name evidence="3" type="ORF">ACFO5Q_16270</name>
</gene>
<comment type="caution">
    <text evidence="3">The sequence shown here is derived from an EMBL/GenBank/DDBJ whole genome shotgun (WGS) entry which is preliminary data.</text>
</comment>
<dbReference type="PRINTS" id="PR00412">
    <property type="entry name" value="EPOXHYDRLASE"/>
</dbReference>
<sequence length="334" mass="36672">MQQIKKYGIRFVGVVVLLVGVWALYHQIATVRSAEKYPAPGEMVDVGDRRLHMLCRGNGDGPTVVLVSGLSAISYYAWPDIAVPLSKETRTCLYDRAGYGWSDPFDGELDLDIAVADLARIVDAAGGGKPVILVGHSYGGLLVRQYALKSPEHVAGLVLLDSSHEQSYSRFPKDDSFPTGKPDLIAGFGAAVGYYRFLADFWITKEGVDYLSDQEFDQLMELYVHTEYHLAVNAELRDVLERDFSPVSAGTLGDMPLVVLSRDTNVTDGLPLDLRQEAVWAEMQQELARISTNGRIETLEGASHNFTLERPGKIISAVLAIRSELAEKQVNAAP</sequence>
<evidence type="ECO:0000259" key="2">
    <source>
        <dbReference type="Pfam" id="PF12697"/>
    </source>
</evidence>
<feature type="domain" description="AB hydrolase-1" evidence="2">
    <location>
        <begin position="64"/>
        <end position="314"/>
    </location>
</feature>
<organism evidence="3 4">
    <name type="scientific">Kordiimonas lipolytica</name>
    <dbReference type="NCBI Taxonomy" id="1662421"/>
    <lineage>
        <taxon>Bacteria</taxon>
        <taxon>Pseudomonadati</taxon>
        <taxon>Pseudomonadota</taxon>
        <taxon>Alphaproteobacteria</taxon>
        <taxon>Kordiimonadales</taxon>
        <taxon>Kordiimonadaceae</taxon>
        <taxon>Kordiimonas</taxon>
    </lineage>
</organism>
<dbReference type="InterPro" id="IPR000073">
    <property type="entry name" value="AB_hydrolase_1"/>
</dbReference>
<evidence type="ECO:0000256" key="1">
    <source>
        <dbReference type="SAM" id="Phobius"/>
    </source>
</evidence>
<proteinExistence type="predicted"/>
<dbReference type="RefSeq" id="WP_068146421.1">
    <property type="nucleotide sequence ID" value="NZ_JBHSCR010000017.1"/>
</dbReference>
<keyword evidence="1" id="KW-0472">Membrane</keyword>
<dbReference type="PRINTS" id="PR00111">
    <property type="entry name" value="ABHYDROLASE"/>
</dbReference>
<protein>
    <submittedName>
        <fullName evidence="3">Alpha/beta fold hydrolase</fullName>
    </submittedName>
</protein>
<dbReference type="Pfam" id="PF12697">
    <property type="entry name" value="Abhydrolase_6"/>
    <property type="match status" value="1"/>
</dbReference>
<dbReference type="InterPro" id="IPR029058">
    <property type="entry name" value="AB_hydrolase_fold"/>
</dbReference>
<dbReference type="InterPro" id="IPR050266">
    <property type="entry name" value="AB_hydrolase_sf"/>
</dbReference>
<keyword evidence="4" id="KW-1185">Reference proteome</keyword>
<keyword evidence="3" id="KW-0378">Hydrolase</keyword>
<dbReference type="PANTHER" id="PTHR43798">
    <property type="entry name" value="MONOACYLGLYCEROL LIPASE"/>
    <property type="match status" value="1"/>
</dbReference>
<accession>A0ABV8UET1</accession>
<keyword evidence="1" id="KW-1133">Transmembrane helix</keyword>
<evidence type="ECO:0000313" key="3">
    <source>
        <dbReference type="EMBL" id="MFC4349409.1"/>
    </source>
</evidence>